<dbReference type="GeneID" id="20313704"/>
<proteinExistence type="predicted"/>
<dbReference type="EMBL" id="JH226137">
    <property type="protein sequence ID" value="EHY61128.1"/>
    <property type="molecule type" value="Genomic_DNA"/>
</dbReference>
<protein>
    <submittedName>
        <fullName evidence="1">Uncharacterized protein</fullName>
    </submittedName>
</protein>
<dbReference type="HOGENOM" id="CLU_1815782_0_0_1"/>
<dbReference type="EMBL" id="JH226137">
    <property type="protein sequence ID" value="EHY61129.1"/>
    <property type="molecule type" value="Genomic_DNA"/>
</dbReference>
<accession>H6CBI2</accession>
<organism evidence="1 2">
    <name type="scientific">Exophiala dermatitidis (strain ATCC 34100 / CBS 525.76 / NIH/UT8656)</name>
    <name type="common">Black yeast</name>
    <name type="synonym">Wangiella dermatitidis</name>
    <dbReference type="NCBI Taxonomy" id="858893"/>
    <lineage>
        <taxon>Eukaryota</taxon>
        <taxon>Fungi</taxon>
        <taxon>Dikarya</taxon>
        <taxon>Ascomycota</taxon>
        <taxon>Pezizomycotina</taxon>
        <taxon>Eurotiomycetes</taxon>
        <taxon>Chaetothyriomycetidae</taxon>
        <taxon>Chaetothyriales</taxon>
        <taxon>Herpotrichiellaceae</taxon>
        <taxon>Exophiala</taxon>
    </lineage>
</organism>
<evidence type="ECO:0000313" key="1">
    <source>
        <dbReference type="EMBL" id="EHY61128.1"/>
    </source>
</evidence>
<dbReference type="RefSeq" id="XP_009161590.1">
    <property type="nucleotide sequence ID" value="XM_009163342.1"/>
</dbReference>
<dbReference type="VEuPathDB" id="FungiDB:HMPREF1120_09065"/>
<reference evidence="1" key="1">
    <citation type="submission" date="2011-07" db="EMBL/GenBank/DDBJ databases">
        <title>The Genome Sequence of Exophiala (Wangiella) dermatitidis NIH/UT8656.</title>
        <authorList>
            <consortium name="The Broad Institute Genome Sequencing Platform"/>
            <person name="Cuomo C."/>
            <person name="Wang Z."/>
            <person name="Hunicke-Smith S."/>
            <person name="Szanislo P.J."/>
            <person name="Earl A."/>
            <person name="Young S.K."/>
            <person name="Zeng Q."/>
            <person name="Gargeya S."/>
            <person name="Fitzgerald M."/>
            <person name="Haas B."/>
            <person name="Abouelleil A."/>
            <person name="Alvarado L."/>
            <person name="Arachchi H.M."/>
            <person name="Berlin A."/>
            <person name="Brown A."/>
            <person name="Chapman S.B."/>
            <person name="Chen Z."/>
            <person name="Dunbar C."/>
            <person name="Freedman E."/>
            <person name="Gearin G."/>
            <person name="Gellesch M."/>
            <person name="Goldberg J."/>
            <person name="Griggs A."/>
            <person name="Gujja S."/>
            <person name="Heiman D."/>
            <person name="Howarth C."/>
            <person name="Larson L."/>
            <person name="Lui A."/>
            <person name="MacDonald P.J.P."/>
            <person name="Montmayeur A."/>
            <person name="Murphy C."/>
            <person name="Neiman D."/>
            <person name="Pearson M."/>
            <person name="Priest M."/>
            <person name="Roberts A."/>
            <person name="Saif S."/>
            <person name="Shea T."/>
            <person name="Shenoy N."/>
            <person name="Sisk P."/>
            <person name="Stolte C."/>
            <person name="Sykes S."/>
            <person name="Wortman J."/>
            <person name="Nusbaum C."/>
            <person name="Birren B."/>
        </authorList>
    </citation>
    <scope>NUCLEOTIDE SEQUENCE</scope>
    <source>
        <strain evidence="1">NIH/UT8656</strain>
    </source>
</reference>
<evidence type="ECO:0000313" key="2">
    <source>
        <dbReference type="Proteomes" id="UP000007304"/>
    </source>
</evidence>
<keyword evidence="2" id="KW-1185">Reference proteome</keyword>
<dbReference type="AlphaFoldDB" id="H6CBI2"/>
<sequence length="142" mass="15960">MIQSQGRLLDWQKGSAACASSNETAPRYYRRNRLCCKNAVLPVRPHVYGLPISGSPLWQAWKSSKCGLLPWNLPSRLLVGCCPRFVLLFFRGTFDTKQGPCAGSRLEDVLYQRVKQNTPSLVRGITRLELGLPLMPIIYASH</sequence>
<dbReference type="RefSeq" id="XP_009161589.1">
    <property type="nucleotide sequence ID" value="XM_009163341.1"/>
</dbReference>
<name>H6CBI2_EXODN</name>
<dbReference type="Proteomes" id="UP000007304">
    <property type="component" value="Unassembled WGS sequence"/>
</dbReference>
<gene>
    <name evidence="1" type="ORF">HMPREF1120_09065</name>
</gene>